<accession>A0A9X9Q577</accession>
<sequence length="63" mass="7116">CPVLWPAIYSPFPPRQNFSGSLTSVRLQPVWEPGGDMEKETGDPLAGADRQSRQSWLENWISE</sequence>
<feature type="compositionally biased region" description="Polar residues" evidence="1">
    <location>
        <begin position="53"/>
        <end position="63"/>
    </location>
</feature>
<proteinExistence type="predicted"/>
<dbReference type="Proteomes" id="UP000269945">
    <property type="component" value="Unassembled WGS sequence"/>
</dbReference>
<name>A0A9X9Q577_GULGU</name>
<feature type="non-terminal residue" evidence="2">
    <location>
        <position position="1"/>
    </location>
</feature>
<gene>
    <name evidence="2" type="ORF">BN2614_LOCUS2</name>
</gene>
<organism evidence="2 3">
    <name type="scientific">Gulo gulo</name>
    <name type="common">Wolverine</name>
    <name type="synonym">Gluton</name>
    <dbReference type="NCBI Taxonomy" id="48420"/>
    <lineage>
        <taxon>Eukaryota</taxon>
        <taxon>Metazoa</taxon>
        <taxon>Chordata</taxon>
        <taxon>Craniata</taxon>
        <taxon>Vertebrata</taxon>
        <taxon>Euteleostomi</taxon>
        <taxon>Mammalia</taxon>
        <taxon>Eutheria</taxon>
        <taxon>Laurasiatheria</taxon>
        <taxon>Carnivora</taxon>
        <taxon>Caniformia</taxon>
        <taxon>Musteloidea</taxon>
        <taxon>Mustelidae</taxon>
        <taxon>Guloninae</taxon>
        <taxon>Gulo</taxon>
    </lineage>
</organism>
<keyword evidence="3" id="KW-1185">Reference proteome</keyword>
<evidence type="ECO:0000313" key="2">
    <source>
        <dbReference type="EMBL" id="VCX21750.1"/>
    </source>
</evidence>
<dbReference type="EMBL" id="CYRY02037334">
    <property type="protein sequence ID" value="VCX21750.1"/>
    <property type="molecule type" value="Genomic_DNA"/>
</dbReference>
<reference evidence="2 3" key="1">
    <citation type="submission" date="2018-10" db="EMBL/GenBank/DDBJ databases">
        <authorList>
            <person name="Ekblom R."/>
            <person name="Jareborg N."/>
        </authorList>
    </citation>
    <scope>NUCLEOTIDE SEQUENCE [LARGE SCALE GENOMIC DNA]</scope>
    <source>
        <tissue evidence="2">Muscle</tissue>
    </source>
</reference>
<comment type="caution">
    <text evidence="2">The sequence shown here is derived from an EMBL/GenBank/DDBJ whole genome shotgun (WGS) entry which is preliminary data.</text>
</comment>
<protein>
    <submittedName>
        <fullName evidence="2">Uncharacterized protein</fullName>
    </submittedName>
</protein>
<evidence type="ECO:0000256" key="1">
    <source>
        <dbReference type="SAM" id="MobiDB-lite"/>
    </source>
</evidence>
<dbReference type="AlphaFoldDB" id="A0A9X9Q577"/>
<evidence type="ECO:0000313" key="3">
    <source>
        <dbReference type="Proteomes" id="UP000269945"/>
    </source>
</evidence>
<feature type="region of interest" description="Disordered" evidence="1">
    <location>
        <begin position="31"/>
        <end position="63"/>
    </location>
</feature>